<protein>
    <submittedName>
        <fullName evidence="1">994_t:CDS:1</fullName>
    </submittedName>
</protein>
<evidence type="ECO:0000313" key="1">
    <source>
        <dbReference type="EMBL" id="CAG8447176.1"/>
    </source>
</evidence>
<dbReference type="EMBL" id="CAJVPU010000331">
    <property type="protein sequence ID" value="CAG8447176.1"/>
    <property type="molecule type" value="Genomic_DNA"/>
</dbReference>
<name>A0ACA9K278_9GLOM</name>
<reference evidence="1" key="1">
    <citation type="submission" date="2021-06" db="EMBL/GenBank/DDBJ databases">
        <authorList>
            <person name="Kallberg Y."/>
            <person name="Tangrot J."/>
            <person name="Rosling A."/>
        </authorList>
    </citation>
    <scope>NUCLEOTIDE SEQUENCE</scope>
    <source>
        <strain evidence="1">IL203A</strain>
    </source>
</reference>
<proteinExistence type="predicted"/>
<organism evidence="1 2">
    <name type="scientific">Dentiscutata heterogama</name>
    <dbReference type="NCBI Taxonomy" id="1316150"/>
    <lineage>
        <taxon>Eukaryota</taxon>
        <taxon>Fungi</taxon>
        <taxon>Fungi incertae sedis</taxon>
        <taxon>Mucoromycota</taxon>
        <taxon>Glomeromycotina</taxon>
        <taxon>Glomeromycetes</taxon>
        <taxon>Diversisporales</taxon>
        <taxon>Gigasporaceae</taxon>
        <taxon>Dentiscutata</taxon>
    </lineage>
</organism>
<evidence type="ECO:0000313" key="2">
    <source>
        <dbReference type="Proteomes" id="UP000789702"/>
    </source>
</evidence>
<comment type="caution">
    <text evidence="1">The sequence shown here is derived from an EMBL/GenBank/DDBJ whole genome shotgun (WGS) entry which is preliminary data.</text>
</comment>
<dbReference type="Proteomes" id="UP000789702">
    <property type="component" value="Unassembled WGS sequence"/>
</dbReference>
<keyword evidence="2" id="KW-1185">Reference proteome</keyword>
<sequence>MPFISLLFGTSFPEAGKAGSTSEAPKPSKRGSSRRFVSDPSPRLDPVSFGLKFNSTLGLNSRVQGQGDKLKRFRVYTCFGCREVQILTQGLYAPKADRANSEQNTRVIFDQSEAHSDYLYLLYGIFFAFVGSPLEPLIGSQINDLIVPGNIADLLMGVGLAYWIGDPGWLAHSHQRVHEGRGGAKRELPKVRELVVSYMPPSMAYKPQDLQALGPVRPPLAPSMNKRPQLIRLWEGVGVCSYLLISYWFTRVQATKSALQAIIMNRIGDWGLMLALFGIFWVTGSLEFSTLFTIAPLIDPGVISLIGIGLLVGAMAKSAQIGLHTWLPQAMEGEKGQVLFSRSRGPPNPDKTGKAPTQYWPTSSGLDQSPYQCPLADAQGIRVQIRVLEVTVSDVRTTALVRWALIWGFGPRASKEPPASEAGPPLPPAPRGGWLYRQNPSHLERHISFSTLIKKVPLFLASVLSPMSLLSIFCLIIYVNGVKLVPFQLVWDYRNVVGLAHWICNDVKWETGIGIALGGTVVICTDNSRRGIALDSCTSREIWANGYTSASVIFRGIALLSIVSDLVTANLERLRSLVLPFPEMVYKLGGFIDRKIHGNFILPTPVSALLHAATMVVAGVFLFLRVSPLLELSDSALLLLIWIGSVTALMAGSTGLFQNDLKRVIAYSTCSQLGMLMEQSAGNQHDLLPGYLDMDRCTALYMFQVPISLFRSYVSPSAKIEIPENLPGSFTEIMTGLMVGDGSLRMHGNHALLSVQQKHQEFVAYLWDIYGLFPNLHSTFLLLNSTTFGTMYWVAGDGSYDKPKGGRISLCTDNFTLDEVNKLIPILLDKFSALLFLSAGAVIHALQDEQDLRKYGGLLSLLPFCYILMLIGSFSLMALPFLTGFYSKELILSSTYGHYSFSGAGAYWLSTVAAAFTAGYSIRSLYLTFLTKPNGPKVNYMGTHEPSLVMALPLFILAVFSLFFGFIGQEAFIGVGSGFFTNALFQHPNHVIEAEFS</sequence>
<feature type="non-terminal residue" evidence="1">
    <location>
        <position position="997"/>
    </location>
</feature>
<gene>
    <name evidence="1" type="ORF">DHETER_LOCUS636</name>
</gene>
<accession>A0ACA9K278</accession>